<gene>
    <name evidence="1" type="ORF">BE221DRAFT_79084</name>
</gene>
<organism evidence="1">
    <name type="scientific">Ostreococcus tauri</name>
    <name type="common">Marine green alga</name>
    <dbReference type="NCBI Taxonomy" id="70448"/>
    <lineage>
        <taxon>Eukaryota</taxon>
        <taxon>Viridiplantae</taxon>
        <taxon>Chlorophyta</taxon>
        <taxon>Mamiellophyceae</taxon>
        <taxon>Mamiellales</taxon>
        <taxon>Bathycoccaceae</taxon>
        <taxon>Ostreococcus</taxon>
    </lineage>
</organism>
<proteinExistence type="predicted"/>
<evidence type="ECO:0000313" key="1">
    <source>
        <dbReference type="EMBL" id="OUS44087.1"/>
    </source>
</evidence>
<dbReference type="AlphaFoldDB" id="A0A1Y5I5V4"/>
<dbReference type="EMBL" id="KZ155826">
    <property type="protein sequence ID" value="OUS44087.1"/>
    <property type="molecule type" value="Genomic_DNA"/>
</dbReference>
<protein>
    <submittedName>
        <fullName evidence="1">Uncharacterized protein</fullName>
    </submittedName>
</protein>
<name>A0A1Y5I5V4_OSTTA</name>
<accession>A0A1Y5I5V4</accession>
<dbReference type="Proteomes" id="UP000195557">
    <property type="component" value="Unassembled WGS sequence"/>
</dbReference>
<reference evidence="1" key="1">
    <citation type="submission" date="2017-04" db="EMBL/GenBank/DDBJ databases">
        <title>Population genomics of picophytoplankton unveils novel chromosome hypervariability.</title>
        <authorList>
            <consortium name="DOE Joint Genome Institute"/>
            <person name="Blanc-Mathieu R."/>
            <person name="Krasovec M."/>
            <person name="Hebrard M."/>
            <person name="Yau S."/>
            <person name="Desgranges E."/>
            <person name="Martin J."/>
            <person name="Schackwitz W."/>
            <person name="Kuo A."/>
            <person name="Salin G."/>
            <person name="Donnadieu C."/>
            <person name="Desdevises Y."/>
            <person name="Sanchez-Ferandin S."/>
            <person name="Moreau H."/>
            <person name="Rivals E."/>
            <person name="Grigoriev I.V."/>
            <person name="Grimsley N."/>
            <person name="Eyre-Walker A."/>
            <person name="Piganeau G."/>
        </authorList>
    </citation>
    <scope>NUCLEOTIDE SEQUENCE [LARGE SCALE GENOMIC DNA]</scope>
    <source>
        <strain evidence="1">RCC 1115</strain>
    </source>
</reference>
<sequence length="78" mass="9108">MVDPSLATRTDASFLLQYQQGDGSEIERLLSHRKGDLFRRFGKWLNEKFITFTGFKVVPTFPLEKRIERFVIGNGMRL</sequence>